<evidence type="ECO:0000313" key="1">
    <source>
        <dbReference type="EMBL" id="KHN75375.1"/>
    </source>
</evidence>
<reference evidence="1 2" key="1">
    <citation type="submission" date="2014-11" db="EMBL/GenBank/DDBJ databases">
        <title>Genetic blueprint of the zoonotic pathogen Toxocara canis.</title>
        <authorList>
            <person name="Zhu X.-Q."/>
            <person name="Korhonen P.K."/>
            <person name="Cai H."/>
            <person name="Young N.D."/>
            <person name="Nejsum P."/>
            <person name="von Samson-Himmelstjerna G."/>
            <person name="Boag P.R."/>
            <person name="Tan P."/>
            <person name="Li Q."/>
            <person name="Min J."/>
            <person name="Yang Y."/>
            <person name="Wang X."/>
            <person name="Fang X."/>
            <person name="Hall R.S."/>
            <person name="Hofmann A."/>
            <person name="Sternberg P.W."/>
            <person name="Jex A.R."/>
            <person name="Gasser R.B."/>
        </authorList>
    </citation>
    <scope>NUCLEOTIDE SEQUENCE [LARGE SCALE GENOMIC DNA]</scope>
    <source>
        <strain evidence="1">PN_DK_2014</strain>
    </source>
</reference>
<comment type="caution">
    <text evidence="1">The sequence shown here is derived from an EMBL/GenBank/DDBJ whole genome shotgun (WGS) entry which is preliminary data.</text>
</comment>
<protein>
    <submittedName>
        <fullName evidence="1">Uncharacterized protein</fullName>
    </submittedName>
</protein>
<sequence length="110" mass="12796">MIRHHCPWNGSLWSGQKIWLVAVLTQSRLTQYKKALTIPRRTFLSRQQQSSTKLMINSTYNVRKTTALYKRYAESIKCNPIELSSTNIQTYKDVLPSAQNKAVRATYFNL</sequence>
<name>A0A0B2V2W8_TOXCA</name>
<dbReference type="Proteomes" id="UP000031036">
    <property type="component" value="Unassembled WGS sequence"/>
</dbReference>
<evidence type="ECO:0000313" key="2">
    <source>
        <dbReference type="Proteomes" id="UP000031036"/>
    </source>
</evidence>
<accession>A0A0B2V2W8</accession>
<proteinExistence type="predicted"/>
<keyword evidence="2" id="KW-1185">Reference proteome</keyword>
<dbReference type="AlphaFoldDB" id="A0A0B2V2W8"/>
<organism evidence="1 2">
    <name type="scientific">Toxocara canis</name>
    <name type="common">Canine roundworm</name>
    <dbReference type="NCBI Taxonomy" id="6265"/>
    <lineage>
        <taxon>Eukaryota</taxon>
        <taxon>Metazoa</taxon>
        <taxon>Ecdysozoa</taxon>
        <taxon>Nematoda</taxon>
        <taxon>Chromadorea</taxon>
        <taxon>Rhabditida</taxon>
        <taxon>Spirurina</taxon>
        <taxon>Ascaridomorpha</taxon>
        <taxon>Ascaridoidea</taxon>
        <taxon>Toxocaridae</taxon>
        <taxon>Toxocara</taxon>
    </lineage>
</organism>
<dbReference type="EMBL" id="JPKZ01002722">
    <property type="protein sequence ID" value="KHN75375.1"/>
    <property type="molecule type" value="Genomic_DNA"/>
</dbReference>
<gene>
    <name evidence="1" type="ORF">Tcan_00579</name>
</gene>
<feature type="non-terminal residue" evidence="1">
    <location>
        <position position="110"/>
    </location>
</feature>